<protein>
    <submittedName>
        <fullName evidence="4">Acetyl-CoA synthetase-like protein</fullName>
    </submittedName>
</protein>
<dbReference type="InterPro" id="IPR000873">
    <property type="entry name" value="AMP-dep_synth/lig_dom"/>
</dbReference>
<sequence length="576" mass="62492">MAWSDFLQSLLRYDTLTFILGAGFLGTLVFTKWAFPSSLVHPILLGRQSDVGRVRKQGESAIYRNYGVGHGGRLPVRPHKDVKLLGDLLKPDFKTPRNLWGTKITNDQIKERVSALSSAFVNIVGLTPKEANVLILLNDSLDWLITDLALAQSSIASFTTPSLRLLVPLLDTHPPSAIVIEAHFVPTLLETLTESHDARHHTVIVHGEDPAAIQLLQAQSVIKWFQFEKIESEAALRPASSIEPPQVSDAFTAAFYEVQGGQPQGAQLTHENVTSGVLVTRAFLPIDKALSPSDTVYSAYPLATPFGRAIAYAALYEGTNFSTLNSTLLVPPKDCTSLNLLPGYEHTQTMDARELPPPTVLFVTNTHLKSITSSILAAAQEHKFYNFAARHKLAQLVAGYLSNTTFWDRALFNKARDLALGPIGSSLRAVIVSGKHLIILLYAVSIEPPRLGHVPNDTLTPTRLALSINLVASYIHPLVCGAVFASHPLDLQSFANQPKGPNVAQVGPPAANVEVKLVNVDEADIESGENPSGELLVRGPSVGRPVPVPEGESDEWVRTGTGAVVRPNGTFQVYDI</sequence>
<proteinExistence type="predicted"/>
<dbReference type="Pfam" id="PF00501">
    <property type="entry name" value="AMP-binding"/>
    <property type="match status" value="1"/>
</dbReference>
<keyword evidence="2" id="KW-1133">Transmembrane helix</keyword>
<dbReference type="OrthoDB" id="1700726at2759"/>
<dbReference type="InterPro" id="IPR042099">
    <property type="entry name" value="ANL_N_sf"/>
</dbReference>
<organism evidence="4 5">
    <name type="scientific">Sistotremastrum niveocremeum HHB9708</name>
    <dbReference type="NCBI Taxonomy" id="1314777"/>
    <lineage>
        <taxon>Eukaryota</taxon>
        <taxon>Fungi</taxon>
        <taxon>Dikarya</taxon>
        <taxon>Basidiomycota</taxon>
        <taxon>Agaricomycotina</taxon>
        <taxon>Agaricomycetes</taxon>
        <taxon>Sistotremastrales</taxon>
        <taxon>Sistotremastraceae</taxon>
        <taxon>Sertulicium</taxon>
        <taxon>Sertulicium niveocremeum</taxon>
    </lineage>
</organism>
<dbReference type="Proteomes" id="UP000076722">
    <property type="component" value="Unassembled WGS sequence"/>
</dbReference>
<evidence type="ECO:0000256" key="1">
    <source>
        <dbReference type="SAM" id="MobiDB-lite"/>
    </source>
</evidence>
<accession>A0A165AH36</accession>
<dbReference type="AlphaFoldDB" id="A0A165AH36"/>
<dbReference type="STRING" id="1314777.A0A165AH36"/>
<evidence type="ECO:0000256" key="2">
    <source>
        <dbReference type="SAM" id="Phobius"/>
    </source>
</evidence>
<evidence type="ECO:0000259" key="3">
    <source>
        <dbReference type="Pfam" id="PF00501"/>
    </source>
</evidence>
<reference evidence="4 5" key="1">
    <citation type="journal article" date="2016" name="Mol. Biol. Evol.">
        <title>Comparative Genomics of Early-Diverging Mushroom-Forming Fungi Provides Insights into the Origins of Lignocellulose Decay Capabilities.</title>
        <authorList>
            <person name="Nagy L.G."/>
            <person name="Riley R."/>
            <person name="Tritt A."/>
            <person name="Adam C."/>
            <person name="Daum C."/>
            <person name="Floudas D."/>
            <person name="Sun H."/>
            <person name="Yadav J.S."/>
            <person name="Pangilinan J."/>
            <person name="Larsson K.H."/>
            <person name="Matsuura K."/>
            <person name="Barry K."/>
            <person name="Labutti K."/>
            <person name="Kuo R."/>
            <person name="Ohm R.A."/>
            <person name="Bhattacharya S.S."/>
            <person name="Shirouzu T."/>
            <person name="Yoshinaga Y."/>
            <person name="Martin F.M."/>
            <person name="Grigoriev I.V."/>
            <person name="Hibbett D.S."/>
        </authorList>
    </citation>
    <scope>NUCLEOTIDE SEQUENCE [LARGE SCALE GENOMIC DNA]</scope>
    <source>
        <strain evidence="4 5">HHB9708</strain>
    </source>
</reference>
<name>A0A165AH36_9AGAM</name>
<dbReference type="SUPFAM" id="SSF56801">
    <property type="entry name" value="Acetyl-CoA synthetase-like"/>
    <property type="match status" value="1"/>
</dbReference>
<evidence type="ECO:0000313" key="4">
    <source>
        <dbReference type="EMBL" id="KZS98983.1"/>
    </source>
</evidence>
<feature type="transmembrane region" description="Helical" evidence="2">
    <location>
        <begin position="16"/>
        <end position="35"/>
    </location>
</feature>
<keyword evidence="2" id="KW-0472">Membrane</keyword>
<keyword evidence="5" id="KW-1185">Reference proteome</keyword>
<dbReference type="Gene3D" id="3.40.50.12780">
    <property type="entry name" value="N-terminal domain of ligase-like"/>
    <property type="match status" value="1"/>
</dbReference>
<feature type="region of interest" description="Disordered" evidence="1">
    <location>
        <begin position="529"/>
        <end position="553"/>
    </location>
</feature>
<feature type="domain" description="AMP-dependent synthetase/ligase" evidence="3">
    <location>
        <begin position="102"/>
        <end position="325"/>
    </location>
</feature>
<evidence type="ECO:0000313" key="5">
    <source>
        <dbReference type="Proteomes" id="UP000076722"/>
    </source>
</evidence>
<keyword evidence="2" id="KW-0812">Transmembrane</keyword>
<dbReference type="PANTHER" id="PTHR43272">
    <property type="entry name" value="LONG-CHAIN-FATTY-ACID--COA LIGASE"/>
    <property type="match status" value="1"/>
</dbReference>
<dbReference type="EMBL" id="KV419394">
    <property type="protein sequence ID" value="KZS98983.1"/>
    <property type="molecule type" value="Genomic_DNA"/>
</dbReference>
<dbReference type="GO" id="GO:0005783">
    <property type="term" value="C:endoplasmic reticulum"/>
    <property type="evidence" value="ECO:0007669"/>
    <property type="project" value="TreeGrafter"/>
</dbReference>
<dbReference type="GO" id="GO:0004467">
    <property type="term" value="F:long-chain fatty acid-CoA ligase activity"/>
    <property type="evidence" value="ECO:0007669"/>
    <property type="project" value="TreeGrafter"/>
</dbReference>
<dbReference type="PANTHER" id="PTHR43272:SF11">
    <property type="entry name" value="AMP-DEPENDENT SYNTHETASE_LIGASE DOMAIN-CONTAINING PROTEIN"/>
    <property type="match status" value="1"/>
</dbReference>
<gene>
    <name evidence="4" type="ORF">SISNIDRAFT_403192</name>
</gene>
<dbReference type="GO" id="GO:0016020">
    <property type="term" value="C:membrane"/>
    <property type="evidence" value="ECO:0007669"/>
    <property type="project" value="TreeGrafter"/>
</dbReference>